<evidence type="ECO:0000313" key="1">
    <source>
        <dbReference type="EMBL" id="KAK2168168.1"/>
    </source>
</evidence>
<sequence>MSYVPYMKENLTRTRRRLCFVSLVPVYKKTSSHSEPLDGGICSQPVRYRAYFNSDIIRDVALAIRNPYVTWHLPFGSRT</sequence>
<organism evidence="1 2">
    <name type="scientific">Ridgeia piscesae</name>
    <name type="common">Tubeworm</name>
    <dbReference type="NCBI Taxonomy" id="27915"/>
    <lineage>
        <taxon>Eukaryota</taxon>
        <taxon>Metazoa</taxon>
        <taxon>Spiralia</taxon>
        <taxon>Lophotrochozoa</taxon>
        <taxon>Annelida</taxon>
        <taxon>Polychaeta</taxon>
        <taxon>Sedentaria</taxon>
        <taxon>Canalipalpata</taxon>
        <taxon>Sabellida</taxon>
        <taxon>Siboglinidae</taxon>
        <taxon>Ridgeia</taxon>
    </lineage>
</organism>
<protein>
    <submittedName>
        <fullName evidence="1">Uncharacterized protein</fullName>
    </submittedName>
</protein>
<reference evidence="1" key="1">
    <citation type="journal article" date="2023" name="Mol. Biol. Evol.">
        <title>Third-Generation Sequencing Reveals the Adaptive Role of the Epigenome in Three Deep-Sea Polychaetes.</title>
        <authorList>
            <person name="Perez M."/>
            <person name="Aroh O."/>
            <person name="Sun Y."/>
            <person name="Lan Y."/>
            <person name="Juniper S.K."/>
            <person name="Young C.R."/>
            <person name="Angers B."/>
            <person name="Qian P.Y."/>
        </authorList>
    </citation>
    <scope>NUCLEOTIDE SEQUENCE</scope>
    <source>
        <strain evidence="1">R07B-5</strain>
    </source>
</reference>
<name>A0AAD9KAL3_RIDPI</name>
<dbReference type="AlphaFoldDB" id="A0AAD9KAL3"/>
<proteinExistence type="predicted"/>
<evidence type="ECO:0000313" key="2">
    <source>
        <dbReference type="Proteomes" id="UP001209878"/>
    </source>
</evidence>
<keyword evidence="2" id="KW-1185">Reference proteome</keyword>
<gene>
    <name evidence="1" type="ORF">NP493_1243g00045</name>
</gene>
<accession>A0AAD9KAL3</accession>
<dbReference type="Proteomes" id="UP001209878">
    <property type="component" value="Unassembled WGS sequence"/>
</dbReference>
<comment type="caution">
    <text evidence="1">The sequence shown here is derived from an EMBL/GenBank/DDBJ whole genome shotgun (WGS) entry which is preliminary data.</text>
</comment>
<dbReference type="EMBL" id="JAODUO010001243">
    <property type="protein sequence ID" value="KAK2168168.1"/>
    <property type="molecule type" value="Genomic_DNA"/>
</dbReference>